<dbReference type="EMBL" id="LR796178">
    <property type="protein sequence ID" value="CAB4124227.1"/>
    <property type="molecule type" value="Genomic_DNA"/>
</dbReference>
<sequence>MKNALIKAIQELKPVAIAVGFDYPTDDITGDEVTFTELLEFYAELNRFIG</sequence>
<reference evidence="1" key="1">
    <citation type="submission" date="2020-04" db="EMBL/GenBank/DDBJ databases">
        <authorList>
            <person name="Chiriac C."/>
            <person name="Salcher M."/>
            <person name="Ghai R."/>
            <person name="Kavagutti S V."/>
        </authorList>
    </citation>
    <scope>NUCLEOTIDE SEQUENCE</scope>
</reference>
<protein>
    <submittedName>
        <fullName evidence="1">Uncharacterized protein</fullName>
    </submittedName>
</protein>
<proteinExistence type="predicted"/>
<name>A0A6J5KTL1_9CAUD</name>
<evidence type="ECO:0000313" key="1">
    <source>
        <dbReference type="EMBL" id="CAB4124227.1"/>
    </source>
</evidence>
<gene>
    <name evidence="1" type="ORF">UFOVP49_70</name>
</gene>
<organism evidence="1">
    <name type="scientific">uncultured Caudovirales phage</name>
    <dbReference type="NCBI Taxonomy" id="2100421"/>
    <lineage>
        <taxon>Viruses</taxon>
        <taxon>Duplodnaviria</taxon>
        <taxon>Heunggongvirae</taxon>
        <taxon>Uroviricota</taxon>
        <taxon>Caudoviricetes</taxon>
        <taxon>Peduoviridae</taxon>
        <taxon>Maltschvirus</taxon>
        <taxon>Maltschvirus maltsch</taxon>
    </lineage>
</organism>
<accession>A0A6J5KTL1</accession>